<feature type="non-terminal residue" evidence="1">
    <location>
        <position position="121"/>
    </location>
</feature>
<evidence type="ECO:0000313" key="2">
    <source>
        <dbReference type="Proteomes" id="UP000649617"/>
    </source>
</evidence>
<feature type="non-terminal residue" evidence="1">
    <location>
        <position position="1"/>
    </location>
</feature>
<evidence type="ECO:0000313" key="1">
    <source>
        <dbReference type="EMBL" id="CAE7382106.1"/>
    </source>
</evidence>
<name>A0A812QFU4_SYMPI</name>
<dbReference type="EMBL" id="CAJNIZ010016171">
    <property type="protein sequence ID" value="CAE7382106.1"/>
    <property type="molecule type" value="Genomic_DNA"/>
</dbReference>
<proteinExistence type="predicted"/>
<comment type="caution">
    <text evidence="1">The sequence shown here is derived from an EMBL/GenBank/DDBJ whole genome shotgun (WGS) entry which is preliminary data.</text>
</comment>
<dbReference type="Proteomes" id="UP000649617">
    <property type="component" value="Unassembled WGS sequence"/>
</dbReference>
<accession>A0A812QFU4</accession>
<protein>
    <submittedName>
        <fullName evidence="1">Uncharacterized protein</fullName>
    </submittedName>
</protein>
<sequence>DIVDRLRPVLPGDCGRITLFIDPDSEPMDRYAATLESLGLDSQECEMYYRADAAANTFQSLLPEVKDVKQKPNEIDQAEWDRRTCIELEHVMRSHLEYAMEEMSCVNKRDICEMKALVRPP</sequence>
<dbReference type="AlphaFoldDB" id="A0A812QFU4"/>
<dbReference type="OrthoDB" id="432750at2759"/>
<keyword evidence="2" id="KW-1185">Reference proteome</keyword>
<gene>
    <name evidence="1" type="ORF">SPIL2461_LOCUS9321</name>
</gene>
<reference evidence="1" key="1">
    <citation type="submission" date="2021-02" db="EMBL/GenBank/DDBJ databases">
        <authorList>
            <person name="Dougan E. K."/>
            <person name="Rhodes N."/>
            <person name="Thang M."/>
            <person name="Chan C."/>
        </authorList>
    </citation>
    <scope>NUCLEOTIDE SEQUENCE</scope>
</reference>
<organism evidence="1 2">
    <name type="scientific">Symbiodinium pilosum</name>
    <name type="common">Dinoflagellate</name>
    <dbReference type="NCBI Taxonomy" id="2952"/>
    <lineage>
        <taxon>Eukaryota</taxon>
        <taxon>Sar</taxon>
        <taxon>Alveolata</taxon>
        <taxon>Dinophyceae</taxon>
        <taxon>Suessiales</taxon>
        <taxon>Symbiodiniaceae</taxon>
        <taxon>Symbiodinium</taxon>
    </lineage>
</organism>